<evidence type="ECO:0000313" key="1">
    <source>
        <dbReference type="EMBL" id="KAJ7691111.1"/>
    </source>
</evidence>
<sequence>MSNGTEYASNEHALNTVLGQASTSAVLASAYFGRANSWAHSIIACQKEHRVELLGEAIAPMGSLGSGSCFMATFALGLGVCVSEQTMRTAGSNCRPHHHTEYYLDDGNLIVLVGAVLFRLWDGTFCQHTTVFPLDKAPDDTHLLVLLGVTAAVKRLLGLEACK</sequence>
<dbReference type="EMBL" id="JARKIE010000060">
    <property type="protein sequence ID" value="KAJ7691111.1"/>
    <property type="molecule type" value="Genomic_DNA"/>
</dbReference>
<evidence type="ECO:0000313" key="2">
    <source>
        <dbReference type="Proteomes" id="UP001221757"/>
    </source>
</evidence>
<keyword evidence="2" id="KW-1185">Reference proteome</keyword>
<accession>A0AAD7DGW0</accession>
<dbReference type="Proteomes" id="UP001221757">
    <property type="component" value="Unassembled WGS sequence"/>
</dbReference>
<name>A0AAD7DGW0_MYCRO</name>
<proteinExistence type="predicted"/>
<organism evidence="1 2">
    <name type="scientific">Mycena rosella</name>
    <name type="common">Pink bonnet</name>
    <name type="synonym">Agaricus rosellus</name>
    <dbReference type="NCBI Taxonomy" id="1033263"/>
    <lineage>
        <taxon>Eukaryota</taxon>
        <taxon>Fungi</taxon>
        <taxon>Dikarya</taxon>
        <taxon>Basidiomycota</taxon>
        <taxon>Agaricomycotina</taxon>
        <taxon>Agaricomycetes</taxon>
        <taxon>Agaricomycetidae</taxon>
        <taxon>Agaricales</taxon>
        <taxon>Marasmiineae</taxon>
        <taxon>Mycenaceae</taxon>
        <taxon>Mycena</taxon>
    </lineage>
</organism>
<comment type="caution">
    <text evidence="1">The sequence shown here is derived from an EMBL/GenBank/DDBJ whole genome shotgun (WGS) entry which is preliminary data.</text>
</comment>
<protein>
    <submittedName>
        <fullName evidence="1">Uncharacterized protein</fullName>
    </submittedName>
</protein>
<gene>
    <name evidence="1" type="ORF">B0H17DRAFT_1133891</name>
</gene>
<reference evidence="1" key="1">
    <citation type="submission" date="2023-03" db="EMBL/GenBank/DDBJ databases">
        <title>Massive genome expansion in bonnet fungi (Mycena s.s.) driven by repeated elements and novel gene families across ecological guilds.</title>
        <authorList>
            <consortium name="Lawrence Berkeley National Laboratory"/>
            <person name="Harder C.B."/>
            <person name="Miyauchi S."/>
            <person name="Viragh M."/>
            <person name="Kuo A."/>
            <person name="Thoen E."/>
            <person name="Andreopoulos B."/>
            <person name="Lu D."/>
            <person name="Skrede I."/>
            <person name="Drula E."/>
            <person name="Henrissat B."/>
            <person name="Morin E."/>
            <person name="Kohler A."/>
            <person name="Barry K."/>
            <person name="LaButti K."/>
            <person name="Morin E."/>
            <person name="Salamov A."/>
            <person name="Lipzen A."/>
            <person name="Mereny Z."/>
            <person name="Hegedus B."/>
            <person name="Baldrian P."/>
            <person name="Stursova M."/>
            <person name="Weitz H."/>
            <person name="Taylor A."/>
            <person name="Grigoriev I.V."/>
            <person name="Nagy L.G."/>
            <person name="Martin F."/>
            <person name="Kauserud H."/>
        </authorList>
    </citation>
    <scope>NUCLEOTIDE SEQUENCE</scope>
    <source>
        <strain evidence="1">CBHHK067</strain>
    </source>
</reference>
<dbReference type="AlphaFoldDB" id="A0AAD7DGW0"/>